<dbReference type="SMART" id="SM00387">
    <property type="entry name" value="HATPase_c"/>
    <property type="match status" value="1"/>
</dbReference>
<dbReference type="PANTHER" id="PTHR44936">
    <property type="entry name" value="SENSOR PROTEIN CREC"/>
    <property type="match status" value="1"/>
</dbReference>
<gene>
    <name evidence="12" type="ORF">GCM10008179_33260</name>
</gene>
<evidence type="ECO:0000256" key="1">
    <source>
        <dbReference type="ARBA" id="ARBA00000085"/>
    </source>
</evidence>
<comment type="caution">
    <text evidence="12">The sequence shown here is derived from an EMBL/GenBank/DDBJ whole genome shotgun (WGS) entry which is preliminary data.</text>
</comment>
<evidence type="ECO:0000256" key="2">
    <source>
        <dbReference type="ARBA" id="ARBA00004651"/>
    </source>
</evidence>
<evidence type="ECO:0000256" key="5">
    <source>
        <dbReference type="ARBA" id="ARBA00022553"/>
    </source>
</evidence>
<feature type="transmembrane region" description="Helical" evidence="10">
    <location>
        <begin position="48"/>
        <end position="67"/>
    </location>
</feature>
<accession>A0A9W6MX42</accession>
<dbReference type="PANTHER" id="PTHR44936:SF10">
    <property type="entry name" value="SENSOR PROTEIN RSTB"/>
    <property type="match status" value="1"/>
</dbReference>
<dbReference type="InterPro" id="IPR003594">
    <property type="entry name" value="HATPase_dom"/>
</dbReference>
<dbReference type="CDD" id="cd00082">
    <property type="entry name" value="HisKA"/>
    <property type="match status" value="1"/>
</dbReference>
<dbReference type="InterPro" id="IPR003661">
    <property type="entry name" value="HisK_dim/P_dom"/>
</dbReference>
<evidence type="ECO:0000256" key="6">
    <source>
        <dbReference type="ARBA" id="ARBA00022679"/>
    </source>
</evidence>
<evidence type="ECO:0000256" key="9">
    <source>
        <dbReference type="ARBA" id="ARBA00022840"/>
    </source>
</evidence>
<dbReference type="InterPro" id="IPR036097">
    <property type="entry name" value="HisK_dim/P_sf"/>
</dbReference>
<evidence type="ECO:0000256" key="3">
    <source>
        <dbReference type="ARBA" id="ARBA00012438"/>
    </source>
</evidence>
<dbReference type="Gene3D" id="1.10.287.130">
    <property type="match status" value="1"/>
</dbReference>
<dbReference type="Pfam" id="PF02518">
    <property type="entry name" value="HATPase_c"/>
    <property type="match status" value="1"/>
</dbReference>
<feature type="transmembrane region" description="Helical" evidence="10">
    <location>
        <begin position="127"/>
        <end position="147"/>
    </location>
</feature>
<feature type="transmembrane region" description="Helical" evidence="10">
    <location>
        <begin position="79"/>
        <end position="97"/>
    </location>
</feature>
<dbReference type="GO" id="GO:0005886">
    <property type="term" value="C:plasma membrane"/>
    <property type="evidence" value="ECO:0007669"/>
    <property type="project" value="UniProtKB-SubCell"/>
</dbReference>
<dbReference type="AlphaFoldDB" id="A0A9W6MX42"/>
<proteinExistence type="predicted"/>
<evidence type="ECO:0000256" key="4">
    <source>
        <dbReference type="ARBA" id="ARBA00022475"/>
    </source>
</evidence>
<keyword evidence="9" id="KW-0067">ATP-binding</keyword>
<evidence type="ECO:0000313" key="12">
    <source>
        <dbReference type="EMBL" id="GLK69688.1"/>
    </source>
</evidence>
<keyword evidence="6" id="KW-0808">Transferase</keyword>
<keyword evidence="5" id="KW-0597">Phosphoprotein</keyword>
<comment type="catalytic activity">
    <reaction evidence="1">
        <text>ATP + protein L-histidine = ADP + protein N-phospho-L-histidine.</text>
        <dbReference type="EC" id="2.7.13.3"/>
    </reaction>
</comment>
<keyword evidence="7" id="KW-0547">Nucleotide-binding</keyword>
<keyword evidence="8 12" id="KW-0418">Kinase</keyword>
<dbReference type="EMBL" id="BSFI01000023">
    <property type="protein sequence ID" value="GLK69688.1"/>
    <property type="molecule type" value="Genomic_DNA"/>
</dbReference>
<dbReference type="InterPro" id="IPR050980">
    <property type="entry name" value="2C_sensor_his_kinase"/>
</dbReference>
<evidence type="ECO:0000313" key="13">
    <source>
        <dbReference type="Proteomes" id="UP001143372"/>
    </source>
</evidence>
<dbReference type="PROSITE" id="PS50109">
    <property type="entry name" value="HIS_KIN"/>
    <property type="match status" value="1"/>
</dbReference>
<keyword evidence="10" id="KW-0812">Transmembrane</keyword>
<dbReference type="Gene3D" id="3.30.565.10">
    <property type="entry name" value="Histidine kinase-like ATPase, C-terminal domain"/>
    <property type="match status" value="1"/>
</dbReference>
<dbReference type="GO" id="GO:0005524">
    <property type="term" value="F:ATP binding"/>
    <property type="evidence" value="ECO:0007669"/>
    <property type="project" value="UniProtKB-KW"/>
</dbReference>
<evidence type="ECO:0000256" key="7">
    <source>
        <dbReference type="ARBA" id="ARBA00022741"/>
    </source>
</evidence>
<keyword evidence="13" id="KW-1185">Reference proteome</keyword>
<keyword evidence="10" id="KW-1133">Transmembrane helix</keyword>
<dbReference type="RefSeq" id="WP_309298826.1">
    <property type="nucleotide sequence ID" value="NZ_BSFI01000023.1"/>
</dbReference>
<protein>
    <recommendedName>
        <fullName evidence="3">histidine kinase</fullName>
        <ecNumber evidence="3">2.7.13.3</ecNumber>
    </recommendedName>
</protein>
<feature type="domain" description="Histidine kinase" evidence="11">
    <location>
        <begin position="215"/>
        <end position="422"/>
    </location>
</feature>
<evidence type="ECO:0000256" key="8">
    <source>
        <dbReference type="ARBA" id="ARBA00022777"/>
    </source>
</evidence>
<dbReference type="InterPro" id="IPR005467">
    <property type="entry name" value="His_kinase_dom"/>
</dbReference>
<reference evidence="12" key="2">
    <citation type="submission" date="2023-01" db="EMBL/GenBank/DDBJ databases">
        <authorList>
            <person name="Sun Q."/>
            <person name="Evtushenko L."/>
        </authorList>
    </citation>
    <scope>NUCLEOTIDE SEQUENCE</scope>
    <source>
        <strain evidence="12">VKM B-2347</strain>
    </source>
</reference>
<sequence>MIADSAQHDDSTGRKNMMQLIQLRWIAVVGQVVTIAVVQLAFGIALPLPAMALVLAGLVALNVASLWRLKSGAAVANAELFLALAFDALALTVQLFLSGGATNPFVFLYLLQVTLAAMLLEAWSTWAMVAIAVACFVGLISFFQPLALPSNVSGDLFELHIKGMLACFALDAALLVVFVGRIGRNLRERDARLAALRQQAAEEDHIVRMGLLASGAAHELGTPLSTLAVILGDWRRMPALAADPELSSDIAAMQAEVSRCKSIVTGILLSAGEARGEAPIVTTVKALLADVVADRRSARPVGEIAYQDRFGEDLSIVSDVSLKQVICNVIDNAIEASPRWVGVAARRDGDSLVLTVSDAGPGFAHGMIENLGKPYHSSKGRPGGGLGLFLVTNVVRKLGGAVAARNRQEGGADVTLTLPLAALAIGRPTADAG</sequence>
<keyword evidence="4" id="KW-1003">Cell membrane</keyword>
<dbReference type="InterPro" id="IPR036890">
    <property type="entry name" value="HATPase_C_sf"/>
</dbReference>
<evidence type="ECO:0000259" key="11">
    <source>
        <dbReference type="PROSITE" id="PS50109"/>
    </source>
</evidence>
<dbReference type="EC" id="2.7.13.3" evidence="3"/>
<feature type="transmembrane region" description="Helical" evidence="10">
    <location>
        <begin position="23"/>
        <end position="42"/>
    </location>
</feature>
<feature type="transmembrane region" description="Helical" evidence="10">
    <location>
        <begin position="159"/>
        <end position="179"/>
    </location>
</feature>
<dbReference type="SUPFAM" id="SSF47384">
    <property type="entry name" value="Homodimeric domain of signal transducing histidine kinase"/>
    <property type="match status" value="1"/>
</dbReference>
<evidence type="ECO:0000256" key="10">
    <source>
        <dbReference type="SAM" id="Phobius"/>
    </source>
</evidence>
<reference evidence="12" key="1">
    <citation type="journal article" date="2014" name="Int. J. Syst. Evol. Microbiol.">
        <title>Complete genome sequence of Corynebacterium casei LMG S-19264T (=DSM 44701T), isolated from a smear-ripened cheese.</title>
        <authorList>
            <consortium name="US DOE Joint Genome Institute (JGI-PGF)"/>
            <person name="Walter F."/>
            <person name="Albersmeier A."/>
            <person name="Kalinowski J."/>
            <person name="Ruckert C."/>
        </authorList>
    </citation>
    <scope>NUCLEOTIDE SEQUENCE</scope>
    <source>
        <strain evidence="12">VKM B-2347</strain>
    </source>
</reference>
<organism evidence="12 13">
    <name type="scientific">Hansschlegelia plantiphila</name>
    <dbReference type="NCBI Taxonomy" id="374655"/>
    <lineage>
        <taxon>Bacteria</taxon>
        <taxon>Pseudomonadati</taxon>
        <taxon>Pseudomonadota</taxon>
        <taxon>Alphaproteobacteria</taxon>
        <taxon>Hyphomicrobiales</taxon>
        <taxon>Methylopilaceae</taxon>
        <taxon>Hansschlegelia</taxon>
    </lineage>
</organism>
<dbReference type="InterPro" id="IPR004358">
    <property type="entry name" value="Sig_transdc_His_kin-like_C"/>
</dbReference>
<dbReference type="GO" id="GO:0000155">
    <property type="term" value="F:phosphorelay sensor kinase activity"/>
    <property type="evidence" value="ECO:0007669"/>
    <property type="project" value="InterPro"/>
</dbReference>
<name>A0A9W6MX42_9HYPH</name>
<feature type="transmembrane region" description="Helical" evidence="10">
    <location>
        <begin position="103"/>
        <end position="120"/>
    </location>
</feature>
<keyword evidence="10" id="KW-0472">Membrane</keyword>
<dbReference type="SUPFAM" id="SSF55874">
    <property type="entry name" value="ATPase domain of HSP90 chaperone/DNA topoisomerase II/histidine kinase"/>
    <property type="match status" value="1"/>
</dbReference>
<comment type="subcellular location">
    <subcellularLocation>
        <location evidence="2">Cell membrane</location>
        <topology evidence="2">Multi-pass membrane protein</topology>
    </subcellularLocation>
</comment>
<dbReference type="Proteomes" id="UP001143372">
    <property type="component" value="Unassembled WGS sequence"/>
</dbReference>
<dbReference type="PRINTS" id="PR00344">
    <property type="entry name" value="BCTRLSENSOR"/>
</dbReference>